<comment type="caution">
    <text evidence="2">The sequence shown here is derived from an EMBL/GenBank/DDBJ whole genome shotgun (WGS) entry which is preliminary data.</text>
</comment>
<dbReference type="EMBL" id="DWWA01000004">
    <property type="protein sequence ID" value="HJC71231.1"/>
    <property type="molecule type" value="Genomic_DNA"/>
</dbReference>
<reference evidence="2" key="1">
    <citation type="journal article" date="2021" name="PeerJ">
        <title>Extensive microbial diversity within the chicken gut microbiome revealed by metagenomics and culture.</title>
        <authorList>
            <person name="Gilroy R."/>
            <person name="Ravi A."/>
            <person name="Getino M."/>
            <person name="Pursley I."/>
            <person name="Horton D.L."/>
            <person name="Alikhan N.F."/>
            <person name="Baker D."/>
            <person name="Gharbi K."/>
            <person name="Hall N."/>
            <person name="Watson M."/>
            <person name="Adriaenssens E.M."/>
            <person name="Foster-Nyarko E."/>
            <person name="Jarju S."/>
            <person name="Secka A."/>
            <person name="Antonio M."/>
            <person name="Oren A."/>
            <person name="Chaudhuri R.R."/>
            <person name="La Ragione R."/>
            <person name="Hildebrand F."/>
            <person name="Pallen M.J."/>
        </authorList>
    </citation>
    <scope>NUCLEOTIDE SEQUENCE</scope>
    <source>
        <strain evidence="2">5933</strain>
    </source>
</reference>
<evidence type="ECO:0000256" key="1">
    <source>
        <dbReference type="SAM" id="SignalP"/>
    </source>
</evidence>
<protein>
    <recommendedName>
        <fullName evidence="4">Fibronectin type-III domain-containing protein</fullName>
    </recommendedName>
</protein>
<keyword evidence="1" id="KW-0732">Signal</keyword>
<feature type="chain" id="PRO_5038570264" description="Fibronectin type-III domain-containing protein" evidence="1">
    <location>
        <begin position="25"/>
        <end position="181"/>
    </location>
</feature>
<feature type="signal peptide" evidence="1">
    <location>
        <begin position="1"/>
        <end position="24"/>
    </location>
</feature>
<proteinExistence type="predicted"/>
<evidence type="ECO:0008006" key="4">
    <source>
        <dbReference type="Google" id="ProtNLM"/>
    </source>
</evidence>
<gene>
    <name evidence="2" type="ORF">H9698_00335</name>
</gene>
<dbReference type="Proteomes" id="UP000823918">
    <property type="component" value="Unassembled WGS sequence"/>
</dbReference>
<reference evidence="2" key="2">
    <citation type="submission" date="2021-04" db="EMBL/GenBank/DDBJ databases">
        <authorList>
            <person name="Gilroy R."/>
        </authorList>
    </citation>
    <scope>NUCLEOTIDE SEQUENCE</scope>
    <source>
        <strain evidence="2">5933</strain>
    </source>
</reference>
<sequence>MLKVKKILSMVLAIVMATSVGASAFASESSEDVYQVNGIQVSAEQLDNLSEGVLSITPSSERINSNGSFTFNFGSSLTSSRFKVNSTSTTISINASIQNPVGSDVTSSYPNHQYQIILYKDGVFDTKVDQDFFYADGCTYTFTAIGLDTNATYYFKIINNDYLPAGTTLVGYGSVSSYVHI</sequence>
<dbReference type="AlphaFoldDB" id="A0A9D2TJD0"/>
<evidence type="ECO:0000313" key="2">
    <source>
        <dbReference type="EMBL" id="HJC71231.1"/>
    </source>
</evidence>
<organism evidence="2 3">
    <name type="scientific">Candidatus Ruthenibacterium merdavium</name>
    <dbReference type="NCBI Taxonomy" id="2838752"/>
    <lineage>
        <taxon>Bacteria</taxon>
        <taxon>Bacillati</taxon>
        <taxon>Bacillota</taxon>
        <taxon>Clostridia</taxon>
        <taxon>Eubacteriales</taxon>
        <taxon>Oscillospiraceae</taxon>
        <taxon>Ruthenibacterium</taxon>
    </lineage>
</organism>
<evidence type="ECO:0000313" key="3">
    <source>
        <dbReference type="Proteomes" id="UP000823918"/>
    </source>
</evidence>
<name>A0A9D2TJD0_9FIRM</name>
<accession>A0A9D2TJD0</accession>